<protein>
    <submittedName>
        <fullName evidence="2">Uncharacterized protein</fullName>
    </submittedName>
</protein>
<feature type="transmembrane region" description="Helical" evidence="1">
    <location>
        <begin position="77"/>
        <end position="95"/>
    </location>
</feature>
<keyword evidence="1" id="KW-1133">Transmembrane helix</keyword>
<dbReference type="Proteomes" id="UP000190961">
    <property type="component" value="Unassembled WGS sequence"/>
</dbReference>
<feature type="transmembrane region" description="Helical" evidence="1">
    <location>
        <begin position="47"/>
        <end position="65"/>
    </location>
</feature>
<evidence type="ECO:0000313" key="3">
    <source>
        <dbReference type="Proteomes" id="UP000190961"/>
    </source>
</evidence>
<sequence>MKNRINFYLFIAALIVLDAVLLRSPNLLGKIGLIIYKYHYLRTFPKALLTVSLVVGIAVVIAEGIRFMVQREILKRITGKVFLIFFMVAVTAILIKTSMDFTTWSYSHTGLRFRIGAHLLPAILLIVFVYAFITLPKKHIPFPVSSTADDEPNKIIIS</sequence>
<dbReference type="OrthoDB" id="955314at2"/>
<reference evidence="2 3" key="1">
    <citation type="submission" date="2017-02" db="EMBL/GenBank/DDBJ databases">
        <authorList>
            <person name="Peterson S.W."/>
        </authorList>
    </citation>
    <scope>NUCLEOTIDE SEQUENCE [LARGE SCALE GENOMIC DNA]</scope>
    <source>
        <strain evidence="2 3">DSM 25262</strain>
    </source>
</reference>
<keyword evidence="3" id="KW-1185">Reference proteome</keyword>
<organism evidence="2 3">
    <name type="scientific">Ohtaekwangia koreensis</name>
    <dbReference type="NCBI Taxonomy" id="688867"/>
    <lineage>
        <taxon>Bacteria</taxon>
        <taxon>Pseudomonadati</taxon>
        <taxon>Bacteroidota</taxon>
        <taxon>Cytophagia</taxon>
        <taxon>Cytophagales</taxon>
        <taxon>Fulvivirgaceae</taxon>
        <taxon>Ohtaekwangia</taxon>
    </lineage>
</organism>
<accession>A0A1T5MEP3</accession>
<proteinExistence type="predicted"/>
<name>A0A1T5MEP3_9BACT</name>
<keyword evidence="1" id="KW-0812">Transmembrane</keyword>
<dbReference type="STRING" id="688867.SAMN05660236_5154"/>
<feature type="transmembrane region" description="Helical" evidence="1">
    <location>
        <begin position="115"/>
        <end position="133"/>
    </location>
</feature>
<dbReference type="EMBL" id="FUZU01000004">
    <property type="protein sequence ID" value="SKC86454.1"/>
    <property type="molecule type" value="Genomic_DNA"/>
</dbReference>
<evidence type="ECO:0000256" key="1">
    <source>
        <dbReference type="SAM" id="Phobius"/>
    </source>
</evidence>
<dbReference type="RefSeq" id="WP_079689648.1">
    <property type="nucleotide sequence ID" value="NZ_FUZU01000004.1"/>
</dbReference>
<dbReference type="AlphaFoldDB" id="A0A1T5MEP3"/>
<keyword evidence="1" id="KW-0472">Membrane</keyword>
<evidence type="ECO:0000313" key="2">
    <source>
        <dbReference type="EMBL" id="SKC86454.1"/>
    </source>
</evidence>
<gene>
    <name evidence="2" type="ORF">SAMN05660236_5154</name>
</gene>